<dbReference type="OrthoDB" id="3036049at2759"/>
<name>A0A2G8S058_9APHY</name>
<sequence length="384" mass="43034">MFTGIIRKRSRMDKVENTEDVKPDLWNCSSSSGQATQIEEDEAFWFEDGTVILHAEDVEFRVYFGLLEGYSTVFKELFAQPLPTRAVSIAGCDNFPCPVVKLSDSPHDLRHLLRNCMPKQSGSIYDLDTMPSYDMISAAIRLGQKYNITHLSQKAVDVLKGYYTDSLDTWRSSIHAWCPSGWSEKQAIGVVNLARLTGELSLLPVALMVCAIRVDGDVVYGFTREDGSQEYLTLHDLSLCFRAKTRLREASVAALFRSLTPTPSHGCLAPHSCPNMLNNVLRRGNDMEAQVNFLMHSDVLLRTVDSYLRNKDGLTISFWVSQFRDGGDSLRLWVLPPPQSESKLPARLEGTSFTLSLARSQTVTRRQGSNLTLMTACGVLHMPR</sequence>
<keyword evidence="2" id="KW-1185">Reference proteome</keyword>
<reference evidence="1 2" key="1">
    <citation type="journal article" date="2015" name="Sci. Rep.">
        <title>Chromosome-level genome map provides insights into diverse defense mechanisms in the medicinal fungus Ganoderma sinense.</title>
        <authorList>
            <person name="Zhu Y."/>
            <person name="Xu J."/>
            <person name="Sun C."/>
            <person name="Zhou S."/>
            <person name="Xu H."/>
            <person name="Nelson D.R."/>
            <person name="Qian J."/>
            <person name="Song J."/>
            <person name="Luo H."/>
            <person name="Xiang L."/>
            <person name="Li Y."/>
            <person name="Xu Z."/>
            <person name="Ji A."/>
            <person name="Wang L."/>
            <person name="Lu S."/>
            <person name="Hayward A."/>
            <person name="Sun W."/>
            <person name="Li X."/>
            <person name="Schwartz D.C."/>
            <person name="Wang Y."/>
            <person name="Chen S."/>
        </authorList>
    </citation>
    <scope>NUCLEOTIDE SEQUENCE [LARGE SCALE GENOMIC DNA]</scope>
    <source>
        <strain evidence="1 2">ZZ0214-1</strain>
    </source>
</reference>
<comment type="caution">
    <text evidence="1">The sequence shown here is derived from an EMBL/GenBank/DDBJ whole genome shotgun (WGS) entry which is preliminary data.</text>
</comment>
<proteinExistence type="predicted"/>
<dbReference type="Proteomes" id="UP000230002">
    <property type="component" value="Unassembled WGS sequence"/>
</dbReference>
<gene>
    <name evidence="1" type="ORF">GSI_10293</name>
</gene>
<evidence type="ECO:0008006" key="3">
    <source>
        <dbReference type="Google" id="ProtNLM"/>
    </source>
</evidence>
<evidence type="ECO:0000313" key="2">
    <source>
        <dbReference type="Proteomes" id="UP000230002"/>
    </source>
</evidence>
<evidence type="ECO:0000313" key="1">
    <source>
        <dbReference type="EMBL" id="PIL27152.1"/>
    </source>
</evidence>
<dbReference type="AlphaFoldDB" id="A0A2G8S058"/>
<protein>
    <recommendedName>
        <fullName evidence="3">BTB domain-containing protein</fullName>
    </recommendedName>
</protein>
<organism evidence="1 2">
    <name type="scientific">Ganoderma sinense ZZ0214-1</name>
    <dbReference type="NCBI Taxonomy" id="1077348"/>
    <lineage>
        <taxon>Eukaryota</taxon>
        <taxon>Fungi</taxon>
        <taxon>Dikarya</taxon>
        <taxon>Basidiomycota</taxon>
        <taxon>Agaricomycotina</taxon>
        <taxon>Agaricomycetes</taxon>
        <taxon>Polyporales</taxon>
        <taxon>Polyporaceae</taxon>
        <taxon>Ganoderma</taxon>
    </lineage>
</organism>
<accession>A0A2G8S058</accession>
<dbReference type="EMBL" id="AYKW01000034">
    <property type="protein sequence ID" value="PIL27152.1"/>
    <property type="molecule type" value="Genomic_DNA"/>
</dbReference>
<dbReference type="STRING" id="1077348.A0A2G8S058"/>